<dbReference type="Pfam" id="PF00079">
    <property type="entry name" value="Serpin"/>
    <property type="match status" value="1"/>
</dbReference>
<dbReference type="InterPro" id="IPR042185">
    <property type="entry name" value="Serpin_sf_2"/>
</dbReference>
<organism evidence="4 5">
    <name type="scientific">Heterodera schachtii</name>
    <name type="common">Sugarbeet cyst nematode worm</name>
    <name type="synonym">Tylenchus schachtii</name>
    <dbReference type="NCBI Taxonomy" id="97005"/>
    <lineage>
        <taxon>Eukaryota</taxon>
        <taxon>Metazoa</taxon>
        <taxon>Ecdysozoa</taxon>
        <taxon>Nematoda</taxon>
        <taxon>Chromadorea</taxon>
        <taxon>Rhabditida</taxon>
        <taxon>Tylenchina</taxon>
        <taxon>Tylenchomorpha</taxon>
        <taxon>Tylenchoidea</taxon>
        <taxon>Heteroderidae</taxon>
        <taxon>Heteroderinae</taxon>
        <taxon>Heterodera</taxon>
    </lineage>
</organism>
<evidence type="ECO:0000313" key="4">
    <source>
        <dbReference type="EMBL" id="KAL3091174.1"/>
    </source>
</evidence>
<feature type="domain" description="Serpin" evidence="3">
    <location>
        <begin position="21"/>
        <end position="374"/>
    </location>
</feature>
<evidence type="ECO:0000313" key="5">
    <source>
        <dbReference type="Proteomes" id="UP001620645"/>
    </source>
</evidence>
<gene>
    <name evidence="4" type="ORF">niasHS_004293</name>
</gene>
<dbReference type="PANTHER" id="PTHR11461">
    <property type="entry name" value="SERINE PROTEASE INHIBITOR, SERPIN"/>
    <property type="match status" value="1"/>
</dbReference>
<dbReference type="SUPFAM" id="SSF56574">
    <property type="entry name" value="Serpins"/>
    <property type="match status" value="1"/>
</dbReference>
<accession>A0ABD2JKM3</accession>
<dbReference type="AlphaFoldDB" id="A0ABD2JKM3"/>
<dbReference type="InterPro" id="IPR036186">
    <property type="entry name" value="Serpin_sf"/>
</dbReference>
<dbReference type="PANTHER" id="PTHR11461:SF211">
    <property type="entry name" value="GH10112P-RELATED"/>
    <property type="match status" value="1"/>
</dbReference>
<comment type="similarity">
    <text evidence="1 2">Belongs to the serpin family.</text>
</comment>
<reference evidence="4 5" key="1">
    <citation type="submission" date="2024-10" db="EMBL/GenBank/DDBJ databases">
        <authorList>
            <person name="Kim D."/>
        </authorList>
    </citation>
    <scope>NUCLEOTIDE SEQUENCE [LARGE SCALE GENOMIC DNA]</scope>
    <source>
        <strain evidence="4">Taebaek</strain>
    </source>
</reference>
<dbReference type="Gene3D" id="3.30.497.10">
    <property type="entry name" value="Antithrombin, subunit I, domain 2"/>
    <property type="match status" value="1"/>
</dbReference>
<dbReference type="Gene3D" id="2.30.39.10">
    <property type="entry name" value="Alpha-1-antitrypsin, domain 1"/>
    <property type="match status" value="1"/>
</dbReference>
<name>A0ABD2JKM3_HETSC</name>
<evidence type="ECO:0000256" key="2">
    <source>
        <dbReference type="RuleBase" id="RU000411"/>
    </source>
</evidence>
<dbReference type="InterPro" id="IPR023796">
    <property type="entry name" value="Serpin_dom"/>
</dbReference>
<protein>
    <recommendedName>
        <fullName evidence="3">Serpin domain-containing protein</fullName>
    </recommendedName>
</protein>
<dbReference type="Proteomes" id="UP001620645">
    <property type="component" value="Unassembled WGS sequence"/>
</dbReference>
<dbReference type="SMART" id="SM00093">
    <property type="entry name" value="SERPIN"/>
    <property type="match status" value="1"/>
</dbReference>
<keyword evidence="5" id="KW-1185">Reference proteome</keyword>
<dbReference type="CDD" id="cd00172">
    <property type="entry name" value="serpin"/>
    <property type="match status" value="1"/>
</dbReference>
<dbReference type="InterPro" id="IPR000215">
    <property type="entry name" value="Serpin_fam"/>
</dbReference>
<dbReference type="EMBL" id="JBICCN010000135">
    <property type="protein sequence ID" value="KAL3091174.1"/>
    <property type="molecule type" value="Genomic_DNA"/>
</dbReference>
<evidence type="ECO:0000259" key="3">
    <source>
        <dbReference type="SMART" id="SM00093"/>
    </source>
</evidence>
<dbReference type="InterPro" id="IPR042178">
    <property type="entry name" value="Serpin_sf_1"/>
</dbReference>
<proteinExistence type="inferred from homology"/>
<evidence type="ECO:0000256" key="1">
    <source>
        <dbReference type="ARBA" id="ARBA00009500"/>
    </source>
</evidence>
<comment type="caution">
    <text evidence="4">The sequence shown here is derived from an EMBL/GenBank/DDBJ whole genome shotgun (WGS) entry which is preliminary data.</text>
</comment>
<sequence length="374" mass="41748">MSSPPSPNAPLILEAQADFALNLLREVSTDDRSSIVSPFSAAVTLSMVYAGAKEKTGEEMGQLLANGAPESEVHKYFGALLKSITNGTNSSNTLETANKVYVRKGSKVKDAFKEQIEGNYGGKFETVEFVDGKGTAEKINKFVKEATHKKIRDLVKPDNFDEYTRLVLINALYFKGTWADQFDSKLTKKAKFHVDAKNIKKLEMMYLKAYFIYYKNAQLKLLGMPYKGGKEFMFVLLPRERFGLTELLAQLNGKKLMKLIKKRDKETVKVVLPKFKLEATHQLNNPLTNMGMPTAFTDSANFEGISGMKALVLSKVMQKAVIEVNEEGTVAAAVTGEEVTDCASSKEYRFVADRPFCAFLIRDDTVLFSAIFRK</sequence>